<organism evidence="2 3">
    <name type="scientific">Marasmiellus scandens</name>
    <dbReference type="NCBI Taxonomy" id="2682957"/>
    <lineage>
        <taxon>Eukaryota</taxon>
        <taxon>Fungi</taxon>
        <taxon>Dikarya</taxon>
        <taxon>Basidiomycota</taxon>
        <taxon>Agaricomycotina</taxon>
        <taxon>Agaricomycetes</taxon>
        <taxon>Agaricomycetidae</taxon>
        <taxon>Agaricales</taxon>
        <taxon>Marasmiineae</taxon>
        <taxon>Omphalotaceae</taxon>
        <taxon>Marasmiellus</taxon>
    </lineage>
</organism>
<dbReference type="Proteomes" id="UP001498398">
    <property type="component" value="Unassembled WGS sequence"/>
</dbReference>
<feature type="compositionally biased region" description="Polar residues" evidence="1">
    <location>
        <begin position="63"/>
        <end position="74"/>
    </location>
</feature>
<feature type="compositionally biased region" description="Low complexity" evidence="1">
    <location>
        <begin position="52"/>
        <end position="62"/>
    </location>
</feature>
<reference evidence="2 3" key="1">
    <citation type="submission" date="2024-01" db="EMBL/GenBank/DDBJ databases">
        <title>A draft genome for the cacao thread blight pathogen Marasmiellus scandens.</title>
        <authorList>
            <person name="Baruah I.K."/>
            <person name="Leung J."/>
            <person name="Bukari Y."/>
            <person name="Amoako-Attah I."/>
            <person name="Meinhardt L.W."/>
            <person name="Bailey B.A."/>
            <person name="Cohen S.P."/>
        </authorList>
    </citation>
    <scope>NUCLEOTIDE SEQUENCE [LARGE SCALE GENOMIC DNA]</scope>
    <source>
        <strain evidence="2 3">GH-19</strain>
    </source>
</reference>
<feature type="region of interest" description="Disordered" evidence="1">
    <location>
        <begin position="39"/>
        <end position="85"/>
    </location>
</feature>
<name>A0ABR1JF27_9AGAR</name>
<keyword evidence="3" id="KW-1185">Reference proteome</keyword>
<protein>
    <submittedName>
        <fullName evidence="2">Uncharacterized protein</fullName>
    </submittedName>
</protein>
<evidence type="ECO:0000256" key="1">
    <source>
        <dbReference type="SAM" id="MobiDB-lite"/>
    </source>
</evidence>
<comment type="caution">
    <text evidence="2">The sequence shown here is derived from an EMBL/GenBank/DDBJ whole genome shotgun (WGS) entry which is preliminary data.</text>
</comment>
<evidence type="ECO:0000313" key="2">
    <source>
        <dbReference type="EMBL" id="KAK7455819.1"/>
    </source>
</evidence>
<feature type="compositionally biased region" description="Polar residues" evidence="1">
    <location>
        <begin position="39"/>
        <end position="51"/>
    </location>
</feature>
<dbReference type="EMBL" id="JBANRG010000022">
    <property type="protein sequence ID" value="KAK7455819.1"/>
    <property type="molecule type" value="Genomic_DNA"/>
</dbReference>
<accession>A0ABR1JF27</accession>
<gene>
    <name evidence="2" type="ORF">VKT23_010853</name>
</gene>
<proteinExistence type="predicted"/>
<evidence type="ECO:0000313" key="3">
    <source>
        <dbReference type="Proteomes" id="UP001498398"/>
    </source>
</evidence>
<sequence length="149" mass="16102">MQPIDVQSSSMALKSLSIRADIAFVGGKPSLKIFLCQNSSNNPMSDAQTEGPSSSPSSFFSFTAGQPDTTSENSNHPDESATLVDDKLLYNTNDIQGFRYPMGDNPSCATDSSSNMLSETEQHGLSVFETLSAESSLMLQYQPSESIWL</sequence>
<feature type="compositionally biased region" description="Basic and acidic residues" evidence="1">
    <location>
        <begin position="75"/>
        <end position="85"/>
    </location>
</feature>